<proteinExistence type="predicted"/>
<dbReference type="PANTHER" id="PTHR33055">
    <property type="entry name" value="TRANSPOSASE FOR INSERTION SEQUENCE ELEMENT IS1111A"/>
    <property type="match status" value="1"/>
</dbReference>
<organism evidence="1 2">
    <name type="scientific">Saccharolobus islandicus (strain Y.G.57.14 / Yellowstone #1)</name>
    <name type="common">Sulfolobus islandicus</name>
    <dbReference type="NCBI Taxonomy" id="439386"/>
    <lineage>
        <taxon>Archaea</taxon>
        <taxon>Thermoproteota</taxon>
        <taxon>Thermoprotei</taxon>
        <taxon>Sulfolobales</taxon>
        <taxon>Sulfolobaceae</taxon>
        <taxon>Saccharolobus</taxon>
    </lineage>
</organism>
<dbReference type="KEGG" id="siy:YG5714_0432"/>
<gene>
    <name evidence="1" type="ordered locus">YG5714_0432</name>
</gene>
<dbReference type="InterPro" id="IPR047650">
    <property type="entry name" value="Transpos_IS110"/>
</dbReference>
<dbReference type="HOGENOM" id="CLU_1987729_0_0_2"/>
<reference evidence="1 2" key="1">
    <citation type="journal article" date="2009" name="Proc. Natl. Acad. Sci. U.S.A.">
        <title>Biogeography of the Sulfolobus islandicus pan-genome.</title>
        <authorList>
            <person name="Reno M.L."/>
            <person name="Held N.L."/>
            <person name="Fields C.J."/>
            <person name="Burke P.V."/>
            <person name="Whitaker R.J."/>
        </authorList>
    </citation>
    <scope>NUCLEOTIDE SEQUENCE [LARGE SCALE GENOMIC DNA]</scope>
    <source>
        <strain evidence="2">Y.G.57.14 / Yellowstone #1</strain>
    </source>
</reference>
<dbReference type="EMBL" id="CP001403">
    <property type="protein sequence ID" value="ACP44722.1"/>
    <property type="molecule type" value="Genomic_DNA"/>
</dbReference>
<name>C3NA38_SACI7</name>
<protein>
    <submittedName>
        <fullName evidence="1">Transposase ISC1229</fullName>
    </submittedName>
</protein>
<dbReference type="Proteomes" id="UP000002308">
    <property type="component" value="Chromosome"/>
</dbReference>
<evidence type="ECO:0000313" key="1">
    <source>
        <dbReference type="EMBL" id="ACP44722.1"/>
    </source>
</evidence>
<dbReference type="PANTHER" id="PTHR33055:SF13">
    <property type="entry name" value="TRANSPOSASE"/>
    <property type="match status" value="1"/>
</dbReference>
<evidence type="ECO:0000313" key="2">
    <source>
        <dbReference type="Proteomes" id="UP000002308"/>
    </source>
</evidence>
<accession>C3NA38</accession>
<sequence length="136" mass="15393">MVDVSSEAKSSATGVTNPYRRTEHCDKIHAYRCDKGVGVIGIDVSKDYLITSRGRVRRYENNLKGYEEILKMKPCTIVLEPTGVYAIKPSQYFKEKGIKVLQVSPNVLSGEKELRGKKTDFYDAEKLENMVNKAKE</sequence>
<dbReference type="AlphaFoldDB" id="C3NA38"/>